<comment type="caution">
    <text evidence="1">The sequence shown here is derived from an EMBL/GenBank/DDBJ whole genome shotgun (WGS) entry which is preliminary data.</text>
</comment>
<evidence type="ECO:0000313" key="2">
    <source>
        <dbReference type="Proteomes" id="UP001341840"/>
    </source>
</evidence>
<dbReference type="Proteomes" id="UP001341840">
    <property type="component" value="Unassembled WGS sequence"/>
</dbReference>
<evidence type="ECO:0000313" key="1">
    <source>
        <dbReference type="EMBL" id="MED6223110.1"/>
    </source>
</evidence>
<protein>
    <submittedName>
        <fullName evidence="1">Uncharacterized protein</fullName>
    </submittedName>
</protein>
<gene>
    <name evidence="1" type="ORF">PIB30_070833</name>
</gene>
<sequence length="126" mass="14248">SQQQWITSEKELGYLGFLGLKQIHGTLRPSLNLKVKASKYNRPVNVVALLDTGSCATIVKPDILLPEAWIPFNKKFTAANQDVFTTDLISRENVGLQIFPGVTTWLRVLRSYLPEKDVLFGFDAYY</sequence>
<accession>A0ABU6ZMB1</accession>
<organism evidence="1 2">
    <name type="scientific">Stylosanthes scabra</name>
    <dbReference type="NCBI Taxonomy" id="79078"/>
    <lineage>
        <taxon>Eukaryota</taxon>
        <taxon>Viridiplantae</taxon>
        <taxon>Streptophyta</taxon>
        <taxon>Embryophyta</taxon>
        <taxon>Tracheophyta</taxon>
        <taxon>Spermatophyta</taxon>
        <taxon>Magnoliopsida</taxon>
        <taxon>eudicotyledons</taxon>
        <taxon>Gunneridae</taxon>
        <taxon>Pentapetalae</taxon>
        <taxon>rosids</taxon>
        <taxon>fabids</taxon>
        <taxon>Fabales</taxon>
        <taxon>Fabaceae</taxon>
        <taxon>Papilionoideae</taxon>
        <taxon>50 kb inversion clade</taxon>
        <taxon>dalbergioids sensu lato</taxon>
        <taxon>Dalbergieae</taxon>
        <taxon>Pterocarpus clade</taxon>
        <taxon>Stylosanthes</taxon>
    </lineage>
</organism>
<name>A0ABU6ZMB1_9FABA</name>
<proteinExistence type="predicted"/>
<feature type="non-terminal residue" evidence="1">
    <location>
        <position position="1"/>
    </location>
</feature>
<reference evidence="1 2" key="1">
    <citation type="journal article" date="2023" name="Plants (Basel)">
        <title>Bridging the Gap: Combining Genomics and Transcriptomics Approaches to Understand Stylosanthes scabra, an Orphan Legume from the Brazilian Caatinga.</title>
        <authorList>
            <person name="Ferreira-Neto J.R.C."/>
            <person name="da Silva M.D."/>
            <person name="Binneck E."/>
            <person name="de Melo N.F."/>
            <person name="da Silva R.H."/>
            <person name="de Melo A.L.T.M."/>
            <person name="Pandolfi V."/>
            <person name="Bustamante F.O."/>
            <person name="Brasileiro-Vidal A.C."/>
            <person name="Benko-Iseppon A.M."/>
        </authorList>
    </citation>
    <scope>NUCLEOTIDE SEQUENCE [LARGE SCALE GENOMIC DNA]</scope>
    <source>
        <tissue evidence="1">Leaves</tissue>
    </source>
</reference>
<dbReference type="EMBL" id="JASCZI010272666">
    <property type="protein sequence ID" value="MED6223110.1"/>
    <property type="molecule type" value="Genomic_DNA"/>
</dbReference>
<keyword evidence="2" id="KW-1185">Reference proteome</keyword>